<gene>
    <name evidence="1" type="ORF">HXL68_07230</name>
</gene>
<dbReference type="InterPro" id="IPR029045">
    <property type="entry name" value="ClpP/crotonase-like_dom_sf"/>
</dbReference>
<name>A0A930BT47_9RHOO</name>
<dbReference type="Gene3D" id="3.30.300.220">
    <property type="match status" value="1"/>
</dbReference>
<evidence type="ECO:0000313" key="2">
    <source>
        <dbReference type="Proteomes" id="UP000718593"/>
    </source>
</evidence>
<dbReference type="EMBL" id="JABZMI010000114">
    <property type="protein sequence ID" value="MBF1164816.1"/>
    <property type="molecule type" value="Genomic_DNA"/>
</dbReference>
<accession>A0A930BT47</accession>
<keyword evidence="1" id="KW-0456">Lyase</keyword>
<sequence length="30" mass="3349">MSTVVLTEIHGRVGLIRINRPEAMNALNNE</sequence>
<dbReference type="GO" id="GO:0004300">
    <property type="term" value="F:enoyl-CoA hydratase activity"/>
    <property type="evidence" value="ECO:0007669"/>
    <property type="project" value="UniProtKB-EC"/>
</dbReference>
<protein>
    <submittedName>
        <fullName evidence="1">Enoyl-CoA hydratase</fullName>
        <ecNumber evidence="1">4.2.1.17</ecNumber>
    </submittedName>
</protein>
<evidence type="ECO:0000313" key="1">
    <source>
        <dbReference type="EMBL" id="MBF1164816.1"/>
    </source>
</evidence>
<proteinExistence type="predicted"/>
<organism evidence="1 2">
    <name type="scientific">Dechloromonas agitata</name>
    <dbReference type="NCBI Taxonomy" id="73030"/>
    <lineage>
        <taxon>Bacteria</taxon>
        <taxon>Pseudomonadati</taxon>
        <taxon>Pseudomonadota</taxon>
        <taxon>Betaproteobacteria</taxon>
        <taxon>Rhodocyclales</taxon>
        <taxon>Azonexaceae</taxon>
        <taxon>Dechloromonas</taxon>
    </lineage>
</organism>
<dbReference type="Proteomes" id="UP000718593">
    <property type="component" value="Unassembled WGS sequence"/>
</dbReference>
<dbReference type="SUPFAM" id="SSF52096">
    <property type="entry name" value="ClpP/crotonase"/>
    <property type="match status" value="1"/>
</dbReference>
<comment type="caution">
    <text evidence="1">The sequence shown here is derived from an EMBL/GenBank/DDBJ whole genome shotgun (WGS) entry which is preliminary data.</text>
</comment>
<feature type="non-terminal residue" evidence="1">
    <location>
        <position position="30"/>
    </location>
</feature>
<dbReference type="AlphaFoldDB" id="A0A930BT47"/>
<reference evidence="1" key="1">
    <citation type="submission" date="2020-04" db="EMBL/GenBank/DDBJ databases">
        <title>Deep metagenomics examines the oral microbiome during advanced dental caries in children, revealing novel taxa and co-occurrences with host molecules.</title>
        <authorList>
            <person name="Baker J.L."/>
            <person name="Morton J.T."/>
            <person name="Dinis M."/>
            <person name="Alvarez R."/>
            <person name="Tran N.C."/>
            <person name="Knight R."/>
            <person name="Edlund A."/>
        </authorList>
    </citation>
    <scope>NUCLEOTIDE SEQUENCE</scope>
    <source>
        <strain evidence="1">JCVI_32_bin.24</strain>
    </source>
</reference>
<dbReference type="EC" id="4.2.1.17" evidence="1"/>